<dbReference type="NCBIfam" id="TIGR00502">
    <property type="entry name" value="nagB"/>
    <property type="match status" value="1"/>
</dbReference>
<comment type="caution">
    <text evidence="4">Lacks conserved residue(s) required for the propagation of feature annotation.</text>
</comment>
<evidence type="ECO:0000313" key="6">
    <source>
        <dbReference type="EMBL" id="SUM81879.1"/>
    </source>
</evidence>
<dbReference type="FunFam" id="3.40.50.1360:FF:000003">
    <property type="entry name" value="Glucosamine-6-phosphate deaminase"/>
    <property type="match status" value="1"/>
</dbReference>
<dbReference type="Proteomes" id="UP000254707">
    <property type="component" value="Unassembled WGS sequence"/>
</dbReference>
<dbReference type="GO" id="GO:0005737">
    <property type="term" value="C:cytoplasm"/>
    <property type="evidence" value="ECO:0007669"/>
    <property type="project" value="TreeGrafter"/>
</dbReference>
<comment type="catalytic activity">
    <reaction evidence="1 4">
        <text>alpha-D-glucosamine 6-phosphate + H2O = beta-D-fructose 6-phosphate + NH4(+)</text>
        <dbReference type="Rhea" id="RHEA:12172"/>
        <dbReference type="ChEBI" id="CHEBI:15377"/>
        <dbReference type="ChEBI" id="CHEBI:28938"/>
        <dbReference type="ChEBI" id="CHEBI:57634"/>
        <dbReference type="ChEBI" id="CHEBI:75989"/>
        <dbReference type="EC" id="3.5.99.6"/>
    </reaction>
</comment>
<dbReference type="Pfam" id="PF01182">
    <property type="entry name" value="Glucosamine_iso"/>
    <property type="match status" value="1"/>
</dbReference>
<feature type="active site" description="For ring-opening step" evidence="4">
    <location>
        <position position="137"/>
    </location>
</feature>
<dbReference type="GO" id="GO:0004342">
    <property type="term" value="F:glucosamine-6-phosphate deaminase activity"/>
    <property type="evidence" value="ECO:0007669"/>
    <property type="project" value="UniProtKB-UniRule"/>
</dbReference>
<dbReference type="GO" id="GO:0042802">
    <property type="term" value="F:identical protein binding"/>
    <property type="evidence" value="ECO:0007669"/>
    <property type="project" value="TreeGrafter"/>
</dbReference>
<comment type="function">
    <text evidence="4">Catalyzes the reversible isomerization-deamination of glucosamine 6-phosphate (GlcN6P) to form fructose 6-phosphate (Fru6P) and ammonium ion.</text>
</comment>
<evidence type="ECO:0000259" key="5">
    <source>
        <dbReference type="Pfam" id="PF01182"/>
    </source>
</evidence>
<dbReference type="PANTHER" id="PTHR11280:SF5">
    <property type="entry name" value="GLUCOSAMINE-6-PHOSPHATE ISOMERASE"/>
    <property type="match status" value="1"/>
</dbReference>
<keyword evidence="6" id="KW-0413">Isomerase</keyword>
<dbReference type="GO" id="GO:0006043">
    <property type="term" value="P:glucosamine catabolic process"/>
    <property type="evidence" value="ECO:0007669"/>
    <property type="project" value="TreeGrafter"/>
</dbReference>
<feature type="domain" description="Glucosamine/galactosamine-6-phosphate isomerase" evidence="5">
    <location>
        <begin position="15"/>
        <end position="226"/>
    </location>
</feature>
<sequence length="248" mass="27399">MNVINLKNRTIGSQYVATEILKQVISKPNAVLGLATGNTMIEVYKTLAALLNVNQIDLSNVVTFNLDEYVGLSAEHNQSYHVYMNAHLFNHNQTWNNKNIYLPVGDAPNIELESELYEQRLGEIGSADIQILGIGENGHIGFNEPYSSFESVTRVVDLTPSTINANSQHFENIEDVPKQAISMGLSSIMKAKRIILLAFGKNKQQAIKALLEGEVSEALPASILHKHPNVEVIIDDEIFTSLIEDGTL</sequence>
<dbReference type="GO" id="GO:0005975">
    <property type="term" value="P:carbohydrate metabolic process"/>
    <property type="evidence" value="ECO:0007669"/>
    <property type="project" value="InterPro"/>
</dbReference>
<evidence type="ECO:0000313" key="7">
    <source>
        <dbReference type="Proteomes" id="UP000254707"/>
    </source>
</evidence>
<dbReference type="Gene3D" id="3.40.50.1360">
    <property type="match status" value="1"/>
</dbReference>
<dbReference type="EMBL" id="UHED01000001">
    <property type="protein sequence ID" value="SUM81879.1"/>
    <property type="molecule type" value="Genomic_DNA"/>
</dbReference>
<dbReference type="UniPathway" id="UPA00629">
    <property type="reaction ID" value="UER00684"/>
</dbReference>
<accession>A0A380HKL0</accession>
<evidence type="ECO:0000256" key="4">
    <source>
        <dbReference type="HAMAP-Rule" id="MF_01241"/>
    </source>
</evidence>
<name>A0A380HKL0_STASA</name>
<dbReference type="HAMAP" id="MF_01241">
    <property type="entry name" value="GlcN6P_deamin"/>
    <property type="match status" value="1"/>
</dbReference>
<evidence type="ECO:0000256" key="3">
    <source>
        <dbReference type="ARBA" id="ARBA00023277"/>
    </source>
</evidence>
<feature type="active site" description="For ring-opening step" evidence="4">
    <location>
        <position position="144"/>
    </location>
</feature>
<evidence type="ECO:0000256" key="1">
    <source>
        <dbReference type="ARBA" id="ARBA00000644"/>
    </source>
</evidence>
<feature type="active site" description="Proton acceptor; for enolization step" evidence="4">
    <location>
        <position position="67"/>
    </location>
</feature>
<protein>
    <recommendedName>
        <fullName evidence="4">Glucosamine-6-phosphate deaminase</fullName>
        <ecNumber evidence="4">3.5.99.6</ecNumber>
    </recommendedName>
    <alternativeName>
        <fullName evidence="4">GlcN6P deaminase</fullName>
        <shortName evidence="4">GNPDA</shortName>
    </alternativeName>
    <alternativeName>
        <fullName evidence="4">Glucosamine-6-phosphate isomerase</fullName>
    </alternativeName>
</protein>
<organism evidence="6 7">
    <name type="scientific">Staphylococcus saprophyticus</name>
    <dbReference type="NCBI Taxonomy" id="29385"/>
    <lineage>
        <taxon>Bacteria</taxon>
        <taxon>Bacillati</taxon>
        <taxon>Bacillota</taxon>
        <taxon>Bacilli</taxon>
        <taxon>Bacillales</taxon>
        <taxon>Staphylococcaceae</taxon>
        <taxon>Staphylococcus</taxon>
    </lineage>
</organism>
<dbReference type="AlphaFoldDB" id="A0A380HKL0"/>
<proteinExistence type="inferred from homology"/>
<gene>
    <name evidence="6" type="primary">nagB_1</name>
    <name evidence="4" type="synonym">nagB</name>
    <name evidence="6" type="ORF">NCTC7688_00373</name>
</gene>
<dbReference type="EC" id="3.5.99.6" evidence="4"/>
<dbReference type="InterPro" id="IPR006148">
    <property type="entry name" value="Glc/Gal-6P_isomerase"/>
</dbReference>
<dbReference type="InterPro" id="IPR004547">
    <property type="entry name" value="Glucosamine6P_isomerase"/>
</dbReference>
<keyword evidence="3 4" id="KW-0119">Carbohydrate metabolism</keyword>
<dbReference type="InterPro" id="IPR037171">
    <property type="entry name" value="NagB/RpiA_transferase-like"/>
</dbReference>
<comment type="similarity">
    <text evidence="4">Belongs to the glucosamine/galactosamine-6-phosphate isomerase family. NagB subfamily.</text>
</comment>
<evidence type="ECO:0000256" key="2">
    <source>
        <dbReference type="ARBA" id="ARBA00022801"/>
    </source>
</evidence>
<feature type="active site" description="Proton acceptor; for ring-opening step" evidence="4">
    <location>
        <position position="139"/>
    </location>
</feature>
<dbReference type="SUPFAM" id="SSF100950">
    <property type="entry name" value="NagB/RpiA/CoA transferase-like"/>
    <property type="match status" value="1"/>
</dbReference>
<dbReference type="CDD" id="cd01399">
    <property type="entry name" value="GlcN6P_deaminase"/>
    <property type="match status" value="1"/>
</dbReference>
<dbReference type="PANTHER" id="PTHR11280">
    <property type="entry name" value="GLUCOSAMINE-6-PHOSPHATE ISOMERASE"/>
    <property type="match status" value="1"/>
</dbReference>
<dbReference type="GO" id="GO:0019262">
    <property type="term" value="P:N-acetylneuraminate catabolic process"/>
    <property type="evidence" value="ECO:0007669"/>
    <property type="project" value="UniProtKB-UniRule"/>
</dbReference>
<dbReference type="RefSeq" id="WP_037537547.1">
    <property type="nucleotide sequence ID" value="NZ_CAXOQR010000007.1"/>
</dbReference>
<dbReference type="GO" id="GO:0006046">
    <property type="term" value="P:N-acetylglucosamine catabolic process"/>
    <property type="evidence" value="ECO:0007669"/>
    <property type="project" value="UniProtKB-UniRule"/>
</dbReference>
<dbReference type="GO" id="GO:0016853">
    <property type="term" value="F:isomerase activity"/>
    <property type="evidence" value="ECO:0007669"/>
    <property type="project" value="UniProtKB-KW"/>
</dbReference>
<reference evidence="6 7" key="1">
    <citation type="submission" date="2018-06" db="EMBL/GenBank/DDBJ databases">
        <authorList>
            <consortium name="Pathogen Informatics"/>
            <person name="Doyle S."/>
        </authorList>
    </citation>
    <scope>NUCLEOTIDE SEQUENCE [LARGE SCALE GENOMIC DNA]</scope>
    <source>
        <strain evidence="6 7">NCTC7688</strain>
    </source>
</reference>
<keyword evidence="2 4" id="KW-0378">Hydrolase</keyword>
<comment type="pathway">
    <text evidence="4">Amino-sugar metabolism; N-acetylneuraminate degradation; D-fructose 6-phosphate from N-acetylneuraminate: step 5/5.</text>
</comment>